<accession>A0A158K7Y9</accession>
<feature type="domain" description="ProQ/FinO" evidence="5">
    <location>
        <begin position="99"/>
        <end position="213"/>
    </location>
</feature>
<dbReference type="GO" id="GO:0033592">
    <property type="term" value="F:RNA strand annealing activity"/>
    <property type="evidence" value="ECO:0007669"/>
    <property type="project" value="InterPro"/>
</dbReference>
<dbReference type="PANTHER" id="PTHR38106:SF1">
    <property type="entry name" value="RNA CHAPERONE PROQ"/>
    <property type="match status" value="1"/>
</dbReference>
<feature type="compositionally biased region" description="Low complexity" evidence="4">
    <location>
        <begin position="57"/>
        <end position="70"/>
    </location>
</feature>
<dbReference type="Gene3D" id="1.10.1710.10">
    <property type="entry name" value="ProQ/FinO domain"/>
    <property type="match status" value="1"/>
</dbReference>
<evidence type="ECO:0000259" key="5">
    <source>
        <dbReference type="SMART" id="SM00945"/>
    </source>
</evidence>
<evidence type="ECO:0000256" key="1">
    <source>
        <dbReference type="ARBA" id="ARBA00022490"/>
    </source>
</evidence>
<dbReference type="PANTHER" id="PTHR38106">
    <property type="entry name" value="RNA CHAPERONE PROQ"/>
    <property type="match status" value="1"/>
</dbReference>
<keyword evidence="3" id="KW-0143">Chaperone</keyword>
<evidence type="ECO:0000256" key="3">
    <source>
        <dbReference type="ARBA" id="ARBA00023186"/>
    </source>
</evidence>
<gene>
    <name evidence="6" type="ORF">AWB67_05061</name>
</gene>
<proteinExistence type="predicted"/>
<dbReference type="SUPFAM" id="SSF48657">
    <property type="entry name" value="FinO-like"/>
    <property type="match status" value="1"/>
</dbReference>
<dbReference type="RefSeq" id="WP_087658927.1">
    <property type="nucleotide sequence ID" value="NZ_FCOL02000040.1"/>
</dbReference>
<dbReference type="GO" id="GO:0010608">
    <property type="term" value="P:post-transcriptional regulation of gene expression"/>
    <property type="evidence" value="ECO:0007669"/>
    <property type="project" value="InterPro"/>
</dbReference>
<name>A0A158K7Y9_9BURK</name>
<feature type="region of interest" description="Disordered" evidence="4">
    <location>
        <begin position="1"/>
        <end position="96"/>
    </location>
</feature>
<dbReference type="Pfam" id="PF04352">
    <property type="entry name" value="ProQ"/>
    <property type="match status" value="1"/>
</dbReference>
<dbReference type="Proteomes" id="UP000054925">
    <property type="component" value="Unassembled WGS sequence"/>
</dbReference>
<dbReference type="InterPro" id="IPR023529">
    <property type="entry name" value="ProQ"/>
</dbReference>
<keyword evidence="2" id="KW-0694">RNA-binding</keyword>
<evidence type="ECO:0000313" key="6">
    <source>
        <dbReference type="EMBL" id="SAL77232.1"/>
    </source>
</evidence>
<dbReference type="InterPro" id="IPR036442">
    <property type="entry name" value="ProQ/FinO_sf"/>
</dbReference>
<evidence type="ECO:0000256" key="4">
    <source>
        <dbReference type="SAM" id="MobiDB-lite"/>
    </source>
</evidence>
<evidence type="ECO:0000256" key="2">
    <source>
        <dbReference type="ARBA" id="ARBA00022884"/>
    </source>
</evidence>
<sequence length="268" mass="27591">MGFEQLAVLKEQLAKQSKARPHKASAPGKPSQQAKPSQAKSQQAKPTQTKSQPHQTKPQSAKPAQPPKQARPARPHRGPRVAAAAVEAKASEAKPAEAKITDPAVLTIRKLQNRFPLAFPKKPASKVPLKVGIFKDLVALAGELALTEAELRDAIKIWCRGSRYWSCLVEGVPRVDLAGEAAGAVSAEDAVRARSSETNRIAKAARKAGQGAEEPAPVATNVASAVATASETETAPAAVAPAAAVAEAATSTAGATEVASPAAPEAAA</sequence>
<dbReference type="EMBL" id="FCOL02000040">
    <property type="protein sequence ID" value="SAL77232.1"/>
    <property type="molecule type" value="Genomic_DNA"/>
</dbReference>
<keyword evidence="7" id="KW-1185">Reference proteome</keyword>
<dbReference type="GO" id="GO:0034057">
    <property type="term" value="F:RNA strand-exchange activity"/>
    <property type="evidence" value="ECO:0007669"/>
    <property type="project" value="InterPro"/>
</dbReference>
<dbReference type="InterPro" id="IPR016103">
    <property type="entry name" value="ProQ/FinO"/>
</dbReference>
<organism evidence="6 7">
    <name type="scientific">Caballeronia terrestris</name>
    <dbReference type="NCBI Taxonomy" id="1226301"/>
    <lineage>
        <taxon>Bacteria</taxon>
        <taxon>Pseudomonadati</taxon>
        <taxon>Pseudomonadota</taxon>
        <taxon>Betaproteobacteria</taxon>
        <taxon>Burkholderiales</taxon>
        <taxon>Burkholderiaceae</taxon>
        <taxon>Caballeronia</taxon>
    </lineage>
</organism>
<comment type="caution">
    <text evidence="6">The sequence shown here is derived from an EMBL/GenBank/DDBJ whole genome shotgun (WGS) entry which is preliminary data.</text>
</comment>
<dbReference type="OrthoDB" id="7025208at2"/>
<protein>
    <submittedName>
        <fullName evidence="6">ProP effector</fullName>
    </submittedName>
</protein>
<feature type="compositionally biased region" description="Low complexity" evidence="4">
    <location>
        <begin position="29"/>
        <end position="46"/>
    </location>
</feature>
<reference evidence="6" key="1">
    <citation type="submission" date="2016-01" db="EMBL/GenBank/DDBJ databases">
        <authorList>
            <person name="Peeters C."/>
        </authorList>
    </citation>
    <scope>NUCLEOTIDE SEQUENCE [LARGE SCALE GENOMIC DNA]</scope>
    <source>
        <strain evidence="6">LMG 22937</strain>
    </source>
</reference>
<dbReference type="AlphaFoldDB" id="A0A158K7Y9"/>
<dbReference type="GO" id="GO:0005829">
    <property type="term" value="C:cytosol"/>
    <property type="evidence" value="ECO:0007669"/>
    <property type="project" value="TreeGrafter"/>
</dbReference>
<keyword evidence="1" id="KW-0963">Cytoplasm</keyword>
<dbReference type="SMART" id="SM00945">
    <property type="entry name" value="ProQ"/>
    <property type="match status" value="1"/>
</dbReference>
<evidence type="ECO:0000313" key="7">
    <source>
        <dbReference type="Proteomes" id="UP000054925"/>
    </source>
</evidence>
<feature type="compositionally biased region" description="Polar residues" evidence="4">
    <location>
        <begin position="47"/>
        <end position="56"/>
    </location>
</feature>